<proteinExistence type="predicted"/>
<accession>A0A0F8WCM0</accession>
<dbReference type="EMBL" id="LAZR01066044">
    <property type="protein sequence ID" value="KKK54338.1"/>
    <property type="molecule type" value="Genomic_DNA"/>
</dbReference>
<dbReference type="AlphaFoldDB" id="A0A0F8WCM0"/>
<protein>
    <submittedName>
        <fullName evidence="1">Uncharacterized protein</fullName>
    </submittedName>
</protein>
<evidence type="ECO:0000313" key="1">
    <source>
        <dbReference type="EMBL" id="KKK54338.1"/>
    </source>
</evidence>
<sequence>MDDCEQCISNAARYRDGYIKWTNLWVWGEHIVEDHPESVAHMALMERVLSIVDRVVGTRSSEVA</sequence>
<organism evidence="1">
    <name type="scientific">marine sediment metagenome</name>
    <dbReference type="NCBI Taxonomy" id="412755"/>
    <lineage>
        <taxon>unclassified sequences</taxon>
        <taxon>metagenomes</taxon>
        <taxon>ecological metagenomes</taxon>
    </lineage>
</organism>
<gene>
    <name evidence="1" type="ORF">LCGC14_3085730</name>
</gene>
<reference evidence="1" key="1">
    <citation type="journal article" date="2015" name="Nature">
        <title>Complex archaea that bridge the gap between prokaryotes and eukaryotes.</title>
        <authorList>
            <person name="Spang A."/>
            <person name="Saw J.H."/>
            <person name="Jorgensen S.L."/>
            <person name="Zaremba-Niedzwiedzka K."/>
            <person name="Martijn J."/>
            <person name="Lind A.E."/>
            <person name="van Eijk R."/>
            <person name="Schleper C."/>
            <person name="Guy L."/>
            <person name="Ettema T.J."/>
        </authorList>
    </citation>
    <scope>NUCLEOTIDE SEQUENCE</scope>
</reference>
<comment type="caution">
    <text evidence="1">The sequence shown here is derived from an EMBL/GenBank/DDBJ whole genome shotgun (WGS) entry which is preliminary data.</text>
</comment>
<name>A0A0F8WCM0_9ZZZZ</name>